<dbReference type="PANTHER" id="PTHR47894:SF4">
    <property type="entry name" value="HTH-TYPE TRANSCRIPTIONAL REGULATOR GADX"/>
    <property type="match status" value="1"/>
</dbReference>
<dbReference type="Pfam" id="PF12625">
    <property type="entry name" value="Arabinose_bd"/>
    <property type="match status" value="1"/>
</dbReference>
<dbReference type="EMBL" id="JACHHT010000002">
    <property type="protein sequence ID" value="MBB6521837.1"/>
    <property type="molecule type" value="Genomic_DNA"/>
</dbReference>
<evidence type="ECO:0000256" key="2">
    <source>
        <dbReference type="ARBA" id="ARBA00023125"/>
    </source>
</evidence>
<dbReference type="InParanoid" id="A0A7X0MYB4"/>
<dbReference type="GO" id="GO:0005829">
    <property type="term" value="C:cytosol"/>
    <property type="evidence" value="ECO:0007669"/>
    <property type="project" value="TreeGrafter"/>
</dbReference>
<dbReference type="Proteomes" id="UP000528457">
    <property type="component" value="Unassembled WGS sequence"/>
</dbReference>
<keyword evidence="6" id="KW-1185">Reference proteome</keyword>
<keyword evidence="1" id="KW-0805">Transcription regulation</keyword>
<dbReference type="GO" id="GO:0003700">
    <property type="term" value="F:DNA-binding transcription factor activity"/>
    <property type="evidence" value="ECO:0007669"/>
    <property type="project" value="InterPro"/>
</dbReference>
<dbReference type="InterPro" id="IPR009057">
    <property type="entry name" value="Homeodomain-like_sf"/>
</dbReference>
<dbReference type="PROSITE" id="PS01124">
    <property type="entry name" value="HTH_ARAC_FAMILY_2"/>
    <property type="match status" value="1"/>
</dbReference>
<proteinExistence type="predicted"/>
<reference evidence="5 6" key="1">
    <citation type="submission" date="2020-08" db="EMBL/GenBank/DDBJ databases">
        <title>Genomic Encyclopedia of Type Strains, Phase IV (KMG-IV): sequencing the most valuable type-strain genomes for metagenomic binning, comparative biology and taxonomic classification.</title>
        <authorList>
            <person name="Goeker M."/>
        </authorList>
    </citation>
    <scope>NUCLEOTIDE SEQUENCE [LARGE SCALE GENOMIC DNA]</scope>
    <source>
        <strain evidence="5 6">DSM 22368</strain>
    </source>
</reference>
<dbReference type="SMART" id="SM00342">
    <property type="entry name" value="HTH_ARAC"/>
    <property type="match status" value="1"/>
</dbReference>
<dbReference type="GO" id="GO:0000976">
    <property type="term" value="F:transcription cis-regulatory region binding"/>
    <property type="evidence" value="ECO:0007669"/>
    <property type="project" value="TreeGrafter"/>
</dbReference>
<dbReference type="Pfam" id="PF12833">
    <property type="entry name" value="HTH_18"/>
    <property type="match status" value="1"/>
</dbReference>
<sequence>MKTQIPEIHTAWLIRYLLNIPLDSEAIASAARLPVDTDLEQVNRIAFVDYVHLLSWAAERLGRPNLGLELSSYMSPGDWGPVSQAAYHFATMRETLRAIQRFHPLVTQCVRIAFDESPRVGRLSCDVTLPMGESARQDVELTLGFLVAGAREAIGNDWKPLEVTFTHPKPDNTDLHQEIFACNVIFDHADNSILYHSDDLDIEIAGRDPLSRRRFTTQLENLMDNVLREETILAHTHFYINAMLGTEHCQAEEVARLMNMSRRTLTRHLGNMGTGFREIKEEILTANAKRLLSEQRWNTTAIALELGFADATAFSRSFKNATRLTPGQYRQQAQAQQRS</sequence>
<evidence type="ECO:0000313" key="5">
    <source>
        <dbReference type="EMBL" id="MBB6521837.1"/>
    </source>
</evidence>
<protein>
    <submittedName>
        <fullName evidence="5">AraC-like DNA-binding protein</fullName>
    </submittedName>
</protein>
<dbReference type="Gene3D" id="1.10.10.60">
    <property type="entry name" value="Homeodomain-like"/>
    <property type="match status" value="1"/>
</dbReference>
<evidence type="ECO:0000259" key="4">
    <source>
        <dbReference type="PROSITE" id="PS01124"/>
    </source>
</evidence>
<dbReference type="RefSeq" id="WP_166844868.1">
    <property type="nucleotide sequence ID" value="NZ_JAAONY010000002.1"/>
</dbReference>
<name>A0A7X0MYB4_9GAMM</name>
<evidence type="ECO:0000313" key="6">
    <source>
        <dbReference type="Proteomes" id="UP000528457"/>
    </source>
</evidence>
<feature type="domain" description="HTH araC/xylS-type" evidence="4">
    <location>
        <begin position="234"/>
        <end position="332"/>
    </location>
</feature>
<dbReference type="InterPro" id="IPR032687">
    <property type="entry name" value="AraC-type_N"/>
</dbReference>
<accession>A0A7X0MYB4</accession>
<dbReference type="SUPFAM" id="SSF46689">
    <property type="entry name" value="Homeodomain-like"/>
    <property type="match status" value="1"/>
</dbReference>
<dbReference type="InterPro" id="IPR018060">
    <property type="entry name" value="HTH_AraC"/>
</dbReference>
<evidence type="ECO:0000256" key="1">
    <source>
        <dbReference type="ARBA" id="ARBA00023015"/>
    </source>
</evidence>
<organism evidence="5 6">
    <name type="scientific">Pseudoteredinibacter isoporae</name>
    <dbReference type="NCBI Taxonomy" id="570281"/>
    <lineage>
        <taxon>Bacteria</taxon>
        <taxon>Pseudomonadati</taxon>
        <taxon>Pseudomonadota</taxon>
        <taxon>Gammaproteobacteria</taxon>
        <taxon>Cellvibrionales</taxon>
        <taxon>Cellvibrionaceae</taxon>
        <taxon>Pseudoteredinibacter</taxon>
    </lineage>
</organism>
<keyword evidence="2 5" id="KW-0238">DNA-binding</keyword>
<gene>
    <name evidence="5" type="ORF">HNR48_002122</name>
</gene>
<dbReference type="AlphaFoldDB" id="A0A7X0MYB4"/>
<comment type="caution">
    <text evidence="5">The sequence shown here is derived from an EMBL/GenBank/DDBJ whole genome shotgun (WGS) entry which is preliminary data.</text>
</comment>
<dbReference type="PANTHER" id="PTHR47894">
    <property type="entry name" value="HTH-TYPE TRANSCRIPTIONAL REGULATOR GADX"/>
    <property type="match status" value="1"/>
</dbReference>
<keyword evidence="3" id="KW-0804">Transcription</keyword>
<evidence type="ECO:0000256" key="3">
    <source>
        <dbReference type="ARBA" id="ARBA00023163"/>
    </source>
</evidence>